<evidence type="ECO:0000313" key="2">
    <source>
        <dbReference type="Proteomes" id="UP001172738"/>
    </source>
</evidence>
<proteinExistence type="predicted"/>
<protein>
    <submittedName>
        <fullName evidence="1">Uncharacterized protein</fullName>
    </submittedName>
</protein>
<name>A0ABT8FY67_9MICO</name>
<evidence type="ECO:0000313" key="1">
    <source>
        <dbReference type="EMBL" id="MDN4471841.1"/>
    </source>
</evidence>
<comment type="caution">
    <text evidence="1">The sequence shown here is derived from an EMBL/GenBank/DDBJ whole genome shotgun (WGS) entry which is preliminary data.</text>
</comment>
<keyword evidence="2" id="KW-1185">Reference proteome</keyword>
<reference evidence="1" key="1">
    <citation type="submission" date="2023-06" db="EMBL/GenBank/DDBJ databases">
        <title>SYSU T00b26.</title>
        <authorList>
            <person name="Gao L."/>
            <person name="Fang B.-Z."/>
            <person name="Li W.-J."/>
        </authorList>
    </citation>
    <scope>NUCLEOTIDE SEQUENCE</scope>
    <source>
        <strain evidence="1">SYSU T00b26</strain>
    </source>
</reference>
<dbReference type="EMBL" id="JAUHPV010000001">
    <property type="protein sequence ID" value="MDN4471841.1"/>
    <property type="molecule type" value="Genomic_DNA"/>
</dbReference>
<accession>A0ABT8FY67</accession>
<sequence length="101" mass="10995">MPVVSDRVSERISDDFGASAPQVLSALERLPVDVHTDAERVHAAVLLVARGNRSMLADALEHAASDWRDLLDRAGLADASWRDRLDDELGTADVRPTPPRA</sequence>
<dbReference type="Proteomes" id="UP001172738">
    <property type="component" value="Unassembled WGS sequence"/>
</dbReference>
<organism evidence="1 2">
    <name type="scientific">Demequina zhanjiangensis</name>
    <dbReference type="NCBI Taxonomy" id="3051659"/>
    <lineage>
        <taxon>Bacteria</taxon>
        <taxon>Bacillati</taxon>
        <taxon>Actinomycetota</taxon>
        <taxon>Actinomycetes</taxon>
        <taxon>Micrococcales</taxon>
        <taxon>Demequinaceae</taxon>
        <taxon>Demequina</taxon>
    </lineage>
</organism>
<gene>
    <name evidence="1" type="ORF">QQX04_02395</name>
</gene>
<dbReference type="RefSeq" id="WP_301125876.1">
    <property type="nucleotide sequence ID" value="NZ_JAUHPV010000001.1"/>
</dbReference>